<keyword evidence="4" id="KW-1185">Reference proteome</keyword>
<dbReference type="GO" id="GO:0000172">
    <property type="term" value="C:ribonuclease MRP complex"/>
    <property type="evidence" value="ECO:0007669"/>
    <property type="project" value="InterPro"/>
</dbReference>
<dbReference type="OMA" id="FTPHAES"/>
<dbReference type="GeneID" id="119724129"/>
<dbReference type="EnsemblMetazoa" id="XM_038195048.1">
    <property type="protein sequence ID" value="XP_038050976.1"/>
    <property type="gene ID" value="LOC119724129"/>
</dbReference>
<dbReference type="RefSeq" id="XP_038050976.1">
    <property type="nucleotide sequence ID" value="XM_038195048.1"/>
</dbReference>
<dbReference type="OrthoDB" id="20109at2759"/>
<feature type="domain" description="Ribosomal protein eL8/eL30/eS12/Gadd45" evidence="2">
    <location>
        <begin position="81"/>
        <end position="157"/>
    </location>
</feature>
<organism evidence="3 4">
    <name type="scientific">Patiria miniata</name>
    <name type="common">Bat star</name>
    <name type="synonym">Asterina miniata</name>
    <dbReference type="NCBI Taxonomy" id="46514"/>
    <lineage>
        <taxon>Eukaryota</taxon>
        <taxon>Metazoa</taxon>
        <taxon>Echinodermata</taxon>
        <taxon>Eleutherozoa</taxon>
        <taxon>Asterozoa</taxon>
        <taxon>Asteroidea</taxon>
        <taxon>Valvatacea</taxon>
        <taxon>Valvatida</taxon>
        <taxon>Asterinidae</taxon>
        <taxon>Patiria</taxon>
    </lineage>
</organism>
<dbReference type="Proteomes" id="UP000887568">
    <property type="component" value="Unplaced"/>
</dbReference>
<evidence type="ECO:0000313" key="3">
    <source>
        <dbReference type="EnsemblMetazoa" id="XP_038050976.1"/>
    </source>
</evidence>
<dbReference type="GO" id="GO:0033204">
    <property type="term" value="F:ribonuclease P RNA binding"/>
    <property type="evidence" value="ECO:0007669"/>
    <property type="project" value="TreeGrafter"/>
</dbReference>
<evidence type="ECO:0000313" key="4">
    <source>
        <dbReference type="Proteomes" id="UP000887568"/>
    </source>
</evidence>
<dbReference type="GO" id="GO:0001650">
    <property type="term" value="C:fibrillar center"/>
    <property type="evidence" value="ECO:0007669"/>
    <property type="project" value="TreeGrafter"/>
</dbReference>
<evidence type="ECO:0000259" key="2">
    <source>
        <dbReference type="Pfam" id="PF01248"/>
    </source>
</evidence>
<name>A0A913ZIU0_PATMI</name>
<dbReference type="PANTHER" id="PTHR46948">
    <property type="entry name" value="RIBONUCLEASE P PROTEIN SUBUNIT P38"/>
    <property type="match status" value="1"/>
</dbReference>
<dbReference type="GO" id="GO:0001682">
    <property type="term" value="P:tRNA 5'-leader removal"/>
    <property type="evidence" value="ECO:0007669"/>
    <property type="project" value="InterPro"/>
</dbReference>
<sequence length="392" mass="42698">MAAPTVDSRASTVRGKKGNKNYYPVKNTITSPFLSEWPQLSHEETSLLLQKITSTFTPHAESLAKQSSKGKEKVVSDEAKTKRAFLRSQLALGLNEVTRSLEQDKLRLALVCRSAQPALMTNHLMSLSATRDTPVLCLQGLSATLAPILKLKVILAVGFKKITPADPAAFDELVNCIVGMTPPINVPWLQYKELTLDQLREVVTTAVLRVKTADKSTEKQKGKGKGKNKGQGSSGFKAPEPAQAGTSSDSQSQAGRNPDSGASPKVKGEAPMVAHPQDSAVAPEHAQSLEGIKSNVDDISEKLVLLPEEKLESQKRTVQVGETAQSQKRTDENPAKKRALSGTPPGLSKKRAKMVLRPDYKPVTVLPVKIIPKDLKDKKQLKKKRKQNKKKK</sequence>
<feature type="region of interest" description="Disordered" evidence="1">
    <location>
        <begin position="213"/>
        <end position="286"/>
    </location>
</feature>
<dbReference type="InterPro" id="IPR042848">
    <property type="entry name" value="Rpp38"/>
</dbReference>
<evidence type="ECO:0000256" key="1">
    <source>
        <dbReference type="SAM" id="MobiDB-lite"/>
    </source>
</evidence>
<feature type="compositionally biased region" description="Polar residues" evidence="1">
    <location>
        <begin position="244"/>
        <end position="255"/>
    </location>
</feature>
<dbReference type="Gene3D" id="3.30.1330.30">
    <property type="match status" value="1"/>
</dbReference>
<dbReference type="SUPFAM" id="SSF55315">
    <property type="entry name" value="L30e-like"/>
    <property type="match status" value="1"/>
</dbReference>
<dbReference type="PANTHER" id="PTHR46948:SF1">
    <property type="entry name" value="RIBONUCLEASE P PROTEIN SUBUNIT P38"/>
    <property type="match status" value="1"/>
</dbReference>
<reference evidence="3" key="1">
    <citation type="submission" date="2022-11" db="UniProtKB">
        <authorList>
            <consortium name="EnsemblMetazoa"/>
        </authorList>
    </citation>
    <scope>IDENTIFICATION</scope>
</reference>
<dbReference type="InterPro" id="IPR029064">
    <property type="entry name" value="Ribosomal_eL30-like_sf"/>
</dbReference>
<dbReference type="GO" id="GO:0004526">
    <property type="term" value="F:ribonuclease P activity"/>
    <property type="evidence" value="ECO:0007669"/>
    <property type="project" value="TreeGrafter"/>
</dbReference>
<accession>A0A913ZIU0</accession>
<protein>
    <recommendedName>
        <fullName evidence="2">Ribosomal protein eL8/eL30/eS12/Gadd45 domain-containing protein</fullName>
    </recommendedName>
</protein>
<feature type="compositionally biased region" description="Polar residues" evidence="1">
    <location>
        <begin position="316"/>
        <end position="327"/>
    </location>
</feature>
<feature type="region of interest" description="Disordered" evidence="1">
    <location>
        <begin position="310"/>
        <end position="353"/>
    </location>
</feature>
<dbReference type="InterPro" id="IPR004038">
    <property type="entry name" value="Ribosomal_eL8/eL30/eS12/Gad45"/>
</dbReference>
<dbReference type="GO" id="GO:0005655">
    <property type="term" value="C:nucleolar ribonuclease P complex"/>
    <property type="evidence" value="ECO:0007669"/>
    <property type="project" value="InterPro"/>
</dbReference>
<dbReference type="AlphaFoldDB" id="A0A913ZIU0"/>
<dbReference type="Pfam" id="PF01248">
    <property type="entry name" value="Ribosomal_L7Ae"/>
    <property type="match status" value="1"/>
</dbReference>
<proteinExistence type="predicted"/>